<evidence type="ECO:0000313" key="3">
    <source>
        <dbReference type="Proteomes" id="UP000289930"/>
    </source>
</evidence>
<name>A0A410N6R7_HFTV1</name>
<gene>
    <name evidence="2" type="ORF">HFTV1-gp28</name>
</gene>
<organism evidence="2">
    <name type="scientific">Haloferax tailed virus 1</name>
    <name type="common">HFTV1</name>
    <dbReference type="NCBI Taxonomy" id="2507575"/>
    <lineage>
        <taxon>Viruses</taxon>
        <taxon>Duplodnaviria</taxon>
        <taxon>Heunggongvirae</taxon>
        <taxon>Uroviricota</taxon>
        <taxon>Caudoviricetes</taxon>
        <taxon>Kirjokansivirales</taxon>
        <taxon>Haloferuviridae</taxon>
        <taxon>Retbasiphovirus</taxon>
        <taxon>Retbasiphovirus hantatum</taxon>
        <taxon>Retbasiphovirus HFTV1</taxon>
    </lineage>
</organism>
<accession>A0A410N6R7</accession>
<protein>
    <submittedName>
        <fullName evidence="2">CCHC zinc finger protein</fullName>
    </submittedName>
</protein>
<feature type="region of interest" description="Disordered" evidence="1">
    <location>
        <begin position="74"/>
        <end position="97"/>
    </location>
</feature>
<evidence type="ECO:0000256" key="1">
    <source>
        <dbReference type="SAM" id="MobiDB-lite"/>
    </source>
</evidence>
<evidence type="ECO:0000313" key="2">
    <source>
        <dbReference type="EMBL" id="QAS68861.1"/>
    </source>
</evidence>
<keyword evidence="3" id="KW-1185">Reference proteome</keyword>
<dbReference type="Proteomes" id="UP000289930">
    <property type="component" value="Segment"/>
</dbReference>
<sequence>MNQNNISGESSNVSYEQQFEELDEKVVLVQILSELQAIRQLLTDAETDAQSDSSTEATYRCTLCPGDVTVPEAKREAHAQSEHNAPPGMELEMFEQG</sequence>
<reference evidence="2" key="1">
    <citation type="journal article" date="2019" name="Environ. Microbiol.">
        <title>Novel haloarchaeal viruses from Lake Retba infecting Haloferax and Halorubrum species.</title>
        <authorList>
            <person name="Mizuno C.M."/>
            <person name="Prajapati B."/>
            <person name="Lucas-Staat S."/>
            <person name="Sime-Ngando T."/>
            <person name="Forterre P."/>
            <person name="Bamford D.H."/>
            <person name="Prangishvili D."/>
            <person name="Krupovic M."/>
            <person name="Oksanen H.M."/>
        </authorList>
    </citation>
    <scope>NUCLEOTIDE SEQUENCE</scope>
</reference>
<proteinExistence type="predicted"/>
<dbReference type="EMBL" id="MG550112">
    <property type="protein sequence ID" value="QAS68861.1"/>
    <property type="molecule type" value="Genomic_DNA"/>
</dbReference>